<comment type="similarity">
    <text evidence="2 7">Belongs to the FPP/GGPP synthase family.</text>
</comment>
<proteinExistence type="inferred from homology"/>
<dbReference type="PROSITE" id="PS00723">
    <property type="entry name" value="POLYPRENYL_SYNTHASE_1"/>
    <property type="match status" value="1"/>
</dbReference>
<evidence type="ECO:0000256" key="2">
    <source>
        <dbReference type="ARBA" id="ARBA00006706"/>
    </source>
</evidence>
<evidence type="ECO:0000313" key="9">
    <source>
        <dbReference type="Proteomes" id="UP001059934"/>
    </source>
</evidence>
<name>A0ABY5TNL4_9GAMM</name>
<keyword evidence="9" id="KW-1185">Reference proteome</keyword>
<evidence type="ECO:0000256" key="3">
    <source>
        <dbReference type="ARBA" id="ARBA00022679"/>
    </source>
</evidence>
<keyword evidence="3 7" id="KW-0808">Transferase</keyword>
<dbReference type="NCBIfam" id="NF045485">
    <property type="entry name" value="FPPsyn"/>
    <property type="match status" value="1"/>
</dbReference>
<dbReference type="Gene3D" id="1.10.600.10">
    <property type="entry name" value="Farnesyl Diphosphate Synthase"/>
    <property type="match status" value="1"/>
</dbReference>
<evidence type="ECO:0000256" key="4">
    <source>
        <dbReference type="ARBA" id="ARBA00022723"/>
    </source>
</evidence>
<organism evidence="8 9">
    <name type="scientific">SAR92 clade bacterium H455</name>
    <dbReference type="NCBI Taxonomy" id="2974818"/>
    <lineage>
        <taxon>Bacteria</taxon>
        <taxon>Pseudomonadati</taxon>
        <taxon>Pseudomonadota</taxon>
        <taxon>Gammaproteobacteria</taxon>
        <taxon>Cellvibrionales</taxon>
        <taxon>Porticoccaceae</taxon>
        <taxon>SAR92 clade</taxon>
    </lineage>
</organism>
<dbReference type="InterPro" id="IPR000092">
    <property type="entry name" value="Polyprenyl_synt"/>
</dbReference>
<dbReference type="PANTHER" id="PTHR43281:SF1">
    <property type="entry name" value="FARNESYL DIPHOSPHATE SYNTHASE"/>
    <property type="match status" value="1"/>
</dbReference>
<dbReference type="PANTHER" id="PTHR43281">
    <property type="entry name" value="FARNESYL DIPHOSPHATE SYNTHASE"/>
    <property type="match status" value="1"/>
</dbReference>
<evidence type="ECO:0000256" key="7">
    <source>
        <dbReference type="RuleBase" id="RU004466"/>
    </source>
</evidence>
<dbReference type="Proteomes" id="UP001059934">
    <property type="component" value="Chromosome"/>
</dbReference>
<dbReference type="EMBL" id="CP103416">
    <property type="protein sequence ID" value="UVW35372.1"/>
    <property type="molecule type" value="Genomic_DNA"/>
</dbReference>
<gene>
    <name evidence="8" type="ORF">NYF23_01890</name>
</gene>
<reference evidence="8" key="1">
    <citation type="submission" date="2022-08" db="EMBL/GenBank/DDBJ databases">
        <title>Catabolic pathway analysis in culturable SAR92 clade bacteria reveals their overlooked roles in DMSP degradation in coastal seas.</title>
        <authorList>
            <person name="He X."/>
            <person name="Zhang X."/>
            <person name="Zhang Y."/>
        </authorList>
    </citation>
    <scope>NUCLEOTIDE SEQUENCE</scope>
    <source>
        <strain evidence="8">H455</strain>
    </source>
</reference>
<dbReference type="PROSITE" id="PS00444">
    <property type="entry name" value="POLYPRENYL_SYNTHASE_2"/>
    <property type="match status" value="1"/>
</dbReference>
<evidence type="ECO:0000256" key="5">
    <source>
        <dbReference type="ARBA" id="ARBA00022842"/>
    </source>
</evidence>
<dbReference type="InterPro" id="IPR033749">
    <property type="entry name" value="Polyprenyl_synt_CS"/>
</dbReference>
<sequence>MSASLSNPAITSRAMSPSQSSQIQTIISHYSAQVDAQLEAILPPATGPAEPLFAAIRYSVFNGGKRLRPALCFAAAEAVANSDSNTAKVAAALEMIHAYSLIHDDLPAMDDDDLRRGKPTCHIQFDEATAILAGDGLQSLAFQQLCELSELSPTIVIELVAMLSRLGGCGGMVAGQAIDLAATGSVLELEALKVMHAHKTGALIEASVLMGAMATGQASQEQLDALKEFARAIGLAFQIQDDILDVESSTEQLGKQQGSDATNLKSTYTSILGLEQARSEAAKLFDQSMQILEGFGEKADSLRAIASFIVKRNH</sequence>
<protein>
    <submittedName>
        <fullName evidence="8">Polyprenyl synthetase family protein</fullName>
    </submittedName>
</protein>
<dbReference type="SUPFAM" id="SSF48576">
    <property type="entry name" value="Terpenoid synthases"/>
    <property type="match status" value="1"/>
</dbReference>
<keyword evidence="5" id="KW-0460">Magnesium</keyword>
<dbReference type="SFLD" id="SFLDS00005">
    <property type="entry name" value="Isoprenoid_Synthase_Type_I"/>
    <property type="match status" value="1"/>
</dbReference>
<accession>A0ABY5TNL4</accession>
<dbReference type="InterPro" id="IPR053378">
    <property type="entry name" value="Prenyl_diphosphate_synthase"/>
</dbReference>
<keyword evidence="6" id="KW-0414">Isoprene biosynthesis</keyword>
<evidence type="ECO:0000256" key="1">
    <source>
        <dbReference type="ARBA" id="ARBA00001946"/>
    </source>
</evidence>
<evidence type="ECO:0000256" key="6">
    <source>
        <dbReference type="ARBA" id="ARBA00023229"/>
    </source>
</evidence>
<dbReference type="Pfam" id="PF00348">
    <property type="entry name" value="polyprenyl_synt"/>
    <property type="match status" value="1"/>
</dbReference>
<dbReference type="CDD" id="cd00685">
    <property type="entry name" value="Trans_IPPS_HT"/>
    <property type="match status" value="1"/>
</dbReference>
<comment type="cofactor">
    <cofactor evidence="1">
        <name>Mg(2+)</name>
        <dbReference type="ChEBI" id="CHEBI:18420"/>
    </cofactor>
</comment>
<evidence type="ECO:0000313" key="8">
    <source>
        <dbReference type="EMBL" id="UVW35372.1"/>
    </source>
</evidence>
<keyword evidence="4" id="KW-0479">Metal-binding</keyword>
<dbReference type="InterPro" id="IPR008949">
    <property type="entry name" value="Isoprenoid_synthase_dom_sf"/>
</dbReference>
<dbReference type="SFLD" id="SFLDG01017">
    <property type="entry name" value="Polyprenyl_Transferase_Like"/>
    <property type="match status" value="1"/>
</dbReference>